<dbReference type="AlphaFoldDB" id="A0A9P3LG73"/>
<proteinExistence type="predicted"/>
<name>A0A9P3LG73_9APHY</name>
<evidence type="ECO:0000313" key="3">
    <source>
        <dbReference type="Proteomes" id="UP000703269"/>
    </source>
</evidence>
<dbReference type="Proteomes" id="UP000703269">
    <property type="component" value="Unassembled WGS sequence"/>
</dbReference>
<gene>
    <name evidence="2" type="ORF">PsYK624_104400</name>
</gene>
<accession>A0A9P3LG73</accession>
<dbReference type="OrthoDB" id="2910790at2759"/>
<keyword evidence="3" id="KW-1185">Reference proteome</keyword>
<dbReference type="EMBL" id="BPQB01000039">
    <property type="protein sequence ID" value="GJE94271.1"/>
    <property type="molecule type" value="Genomic_DNA"/>
</dbReference>
<protein>
    <recommendedName>
        <fullName evidence="1">DUF6593 domain-containing protein</fullName>
    </recommendedName>
</protein>
<dbReference type="Pfam" id="PF20236">
    <property type="entry name" value="DUF6593"/>
    <property type="match status" value="1"/>
</dbReference>
<feature type="domain" description="DUF6593" evidence="1">
    <location>
        <begin position="95"/>
        <end position="223"/>
    </location>
</feature>
<organism evidence="2 3">
    <name type="scientific">Phanerochaete sordida</name>
    <dbReference type="NCBI Taxonomy" id="48140"/>
    <lineage>
        <taxon>Eukaryota</taxon>
        <taxon>Fungi</taxon>
        <taxon>Dikarya</taxon>
        <taxon>Basidiomycota</taxon>
        <taxon>Agaricomycotina</taxon>
        <taxon>Agaricomycetes</taxon>
        <taxon>Polyporales</taxon>
        <taxon>Phanerochaetaceae</taxon>
        <taxon>Phanerochaete</taxon>
    </lineage>
</organism>
<evidence type="ECO:0000313" key="2">
    <source>
        <dbReference type="EMBL" id="GJE94271.1"/>
    </source>
</evidence>
<sequence length="267" mass="28710">MQGRSLPFYLEDRTGHVADSDFDDMYDRLFLRVAPHAAVTAPPFARTSSASSALSTLSEESALSEGPADPSAIGIFNTGRRSSTREYLSGRRTSRSLQRPAALLEFGRHGALGTVVFEKSPERRVQIGQWLRKTGMFSGSLSRKFTAADGREYRWIHRPSEGTEWMLVTAPSSLGVPSAPLSSSPSSTSFLSSSPLSSSPLSSSPSSMSSMPEMRDIVVASYALKPPSKPAYNTSGNVLMINEAWAGIAAEILASLVVMRHIAAHGL</sequence>
<evidence type="ECO:0000259" key="1">
    <source>
        <dbReference type="Pfam" id="PF20236"/>
    </source>
</evidence>
<reference evidence="2 3" key="1">
    <citation type="submission" date="2021-08" db="EMBL/GenBank/DDBJ databases">
        <title>Draft Genome Sequence of Phanerochaete sordida strain YK-624.</title>
        <authorList>
            <person name="Mori T."/>
            <person name="Dohra H."/>
            <person name="Suzuki T."/>
            <person name="Kawagishi H."/>
            <person name="Hirai H."/>
        </authorList>
    </citation>
    <scope>NUCLEOTIDE SEQUENCE [LARGE SCALE GENOMIC DNA]</scope>
    <source>
        <strain evidence="2 3">YK-624</strain>
    </source>
</reference>
<dbReference type="InterPro" id="IPR046528">
    <property type="entry name" value="DUF6593"/>
</dbReference>
<comment type="caution">
    <text evidence="2">The sequence shown here is derived from an EMBL/GenBank/DDBJ whole genome shotgun (WGS) entry which is preliminary data.</text>
</comment>